<dbReference type="PANTHER" id="PTHR13271">
    <property type="entry name" value="UNCHARACTERIZED PUTATIVE METHYLTRANSFERASE"/>
    <property type="match status" value="1"/>
</dbReference>
<accession>A0A9K3PYP2</accession>
<dbReference type="GO" id="GO:0003723">
    <property type="term" value="F:RNA binding"/>
    <property type="evidence" value="ECO:0007669"/>
    <property type="project" value="UniProtKB-UniRule"/>
</dbReference>
<dbReference type="InterPro" id="IPR050600">
    <property type="entry name" value="SETD3_SETD6_MTase"/>
</dbReference>
<evidence type="ECO:0000259" key="3">
    <source>
        <dbReference type="PROSITE" id="PS50102"/>
    </source>
</evidence>
<dbReference type="InterPro" id="IPR000504">
    <property type="entry name" value="RRM_dom"/>
</dbReference>
<evidence type="ECO:0000256" key="2">
    <source>
        <dbReference type="SAM" id="MobiDB-lite"/>
    </source>
</evidence>
<organism evidence="4 5">
    <name type="scientific">Nitzschia inconspicua</name>
    <dbReference type="NCBI Taxonomy" id="303405"/>
    <lineage>
        <taxon>Eukaryota</taxon>
        <taxon>Sar</taxon>
        <taxon>Stramenopiles</taxon>
        <taxon>Ochrophyta</taxon>
        <taxon>Bacillariophyta</taxon>
        <taxon>Bacillariophyceae</taxon>
        <taxon>Bacillariophycidae</taxon>
        <taxon>Bacillariales</taxon>
        <taxon>Bacillariaceae</taxon>
        <taxon>Nitzschia</taxon>
    </lineage>
</organism>
<gene>
    <name evidence="4" type="ORF">IV203_037760</name>
</gene>
<feature type="region of interest" description="Disordered" evidence="2">
    <location>
        <begin position="779"/>
        <end position="823"/>
    </location>
</feature>
<evidence type="ECO:0000313" key="5">
    <source>
        <dbReference type="Proteomes" id="UP000693970"/>
    </source>
</evidence>
<dbReference type="PROSITE" id="PS50102">
    <property type="entry name" value="RRM"/>
    <property type="match status" value="1"/>
</dbReference>
<dbReference type="AlphaFoldDB" id="A0A9K3PYP2"/>
<dbReference type="Proteomes" id="UP000693970">
    <property type="component" value="Unassembled WGS sequence"/>
</dbReference>
<dbReference type="OrthoDB" id="42889at2759"/>
<feature type="region of interest" description="Disordered" evidence="2">
    <location>
        <begin position="1135"/>
        <end position="1170"/>
    </location>
</feature>
<sequence>MEQDNSDANGSTTYEEIMGIQKSAPSAGEGNTIETSSEIGGTTGANDALSKRLLDFRKWCTDEAKIKIHPSICIVNGEATDGTKNAPVFAVAPPNGLSENTTVATSTTQVAQGRLGMVDGNAERALYERTMGCQIWTAREIKKDEIMMTCPRSAMITPDLVAASDAGRAVLACCKRPEANECNFWDVFENTSICEAQVTQKVASKPGAQLLVKTLRERDLAEKAFKAATSAANTSEQHELAKMGTISSRAPFLAFLIQQRFSPEVTPPVVTDGNADLENAMDDKNNAISASRRIRPLSGTPATFGPYARTLPSSLSLPICWKRNELALLSQCIPGLQPLQETVATTTQLATEFTALLKAGILTRFPSIFAPGVVTWERWVWAAAVYTSRILPAGAYFNVGEEKAEAFSPGNHKEALQSPPYIWDELGVMVPFLDMVNHEVEAQCIRWEKNVPGDGDVMKDESRKSHLPRAVLTRRVKKQQQVYFSYGDDDFSNHKMLVQYGFAQMLNKADVARLGWGLMDAVGKVDAPSTYRSLIEDLEEDFPFLVYESSDGQAINDWWSDDRLTLLETEAFPAVENSFMSSLKMGKKMTGSARSDGLYDPILLTVSLVSTMPTPELESLMTKIKSSDGDNFPVMVSQRHQRVLRSYLLFVFTRKLEKLLDNLSTGLKIHYGSLNLWTRASEGGIRHVAKESDEDTRVGWQSFFDRHAYAATMEVEKHYYALAPDSCVLTLYDGQLQALQTSIDGLLSVEQFEKGVLKQLEDLGFILLNGSSEDSSGFVQVGNGTVDNCRKEENKKKDDGKGSPKKKNRNRKRNSSNVASTGERPANIKLHIGNLSYQTTPSDLFDFFSRDYGRDNVLECHIPAERNTGKSRGFGFVTLPERIARQILNSGKKCAVSVDIAQDIAYVQTDRMFRDFSTIWGMGPVKVGDQCQTMVVIMTTTDGIEVAEIIAVEADHHIAGVVEVKETIMNTTIETTPAKENAATTIMNMAEVIRGVLAGIVRGDERAVGKERIENRPEIDHVTDRGNALGRDQGTRRSPFDGLEAGHCGDREVGQKSDVIAGTEIVTANDAAPALSMIAVETRTLLVLIEEWGIAQAQMYRAEEMVNPLKESLGSDAVEVGVVVARGVGRAERRSAAPAVEAPHPVREAHPGNNKICKSANLNTGNVKSL</sequence>
<evidence type="ECO:0000313" key="4">
    <source>
        <dbReference type="EMBL" id="KAG7364558.1"/>
    </source>
</evidence>
<dbReference type="GO" id="GO:0016279">
    <property type="term" value="F:protein-lysine N-methyltransferase activity"/>
    <property type="evidence" value="ECO:0007669"/>
    <property type="project" value="TreeGrafter"/>
</dbReference>
<reference evidence="4" key="1">
    <citation type="journal article" date="2021" name="Sci. Rep.">
        <title>Diploid genomic architecture of Nitzschia inconspicua, an elite biomass production diatom.</title>
        <authorList>
            <person name="Oliver A."/>
            <person name="Podell S."/>
            <person name="Pinowska A."/>
            <person name="Traller J.C."/>
            <person name="Smith S.R."/>
            <person name="McClure R."/>
            <person name="Beliaev A."/>
            <person name="Bohutskyi P."/>
            <person name="Hill E.A."/>
            <person name="Rabines A."/>
            <person name="Zheng H."/>
            <person name="Allen L.Z."/>
            <person name="Kuo A."/>
            <person name="Grigoriev I.V."/>
            <person name="Allen A.E."/>
            <person name="Hazlebeck D."/>
            <person name="Allen E.E."/>
        </authorList>
    </citation>
    <scope>NUCLEOTIDE SEQUENCE</scope>
    <source>
        <strain evidence="4">Hildebrandi</strain>
    </source>
</reference>
<feature type="compositionally biased region" description="Basic and acidic residues" evidence="2">
    <location>
        <begin position="788"/>
        <end position="802"/>
    </location>
</feature>
<feature type="domain" description="RRM" evidence="3">
    <location>
        <begin position="828"/>
        <end position="903"/>
    </location>
</feature>
<dbReference type="Pfam" id="PF00076">
    <property type="entry name" value="RRM_1"/>
    <property type="match status" value="1"/>
</dbReference>
<dbReference type="EMBL" id="JAGRRH010000009">
    <property type="protein sequence ID" value="KAG7364558.1"/>
    <property type="molecule type" value="Genomic_DNA"/>
</dbReference>
<keyword evidence="5" id="KW-1185">Reference proteome</keyword>
<feature type="compositionally biased region" description="Basic residues" evidence="2">
    <location>
        <begin position="803"/>
        <end position="814"/>
    </location>
</feature>
<evidence type="ECO:0000256" key="1">
    <source>
        <dbReference type="PROSITE-ProRule" id="PRU00176"/>
    </source>
</evidence>
<comment type="caution">
    <text evidence="4">The sequence shown here is derived from an EMBL/GenBank/DDBJ whole genome shotgun (WGS) entry which is preliminary data.</text>
</comment>
<dbReference type="CDD" id="cd10527">
    <property type="entry name" value="SET_LSMT"/>
    <property type="match status" value="1"/>
</dbReference>
<feature type="region of interest" description="Disordered" evidence="2">
    <location>
        <begin position="1023"/>
        <end position="1049"/>
    </location>
</feature>
<feature type="compositionally biased region" description="Polar residues" evidence="2">
    <location>
        <begin position="1160"/>
        <end position="1170"/>
    </location>
</feature>
<reference evidence="4" key="2">
    <citation type="submission" date="2021-04" db="EMBL/GenBank/DDBJ databases">
        <authorList>
            <person name="Podell S."/>
        </authorList>
    </citation>
    <scope>NUCLEOTIDE SEQUENCE</scope>
    <source>
        <strain evidence="4">Hildebrandi</strain>
    </source>
</reference>
<dbReference type="PANTHER" id="PTHR13271:SF151">
    <property type="entry name" value="SET DOMAIN-CONTAINING PROTEIN 4"/>
    <property type="match status" value="1"/>
</dbReference>
<protein>
    <submittedName>
        <fullName evidence="4">RNA-binding protein</fullName>
    </submittedName>
</protein>
<proteinExistence type="predicted"/>
<keyword evidence="1" id="KW-0694">RNA-binding</keyword>
<dbReference type="SMART" id="SM00360">
    <property type="entry name" value="RRM"/>
    <property type="match status" value="1"/>
</dbReference>
<name>A0A9K3PYP2_9STRA</name>